<feature type="region of interest" description="Disordered" evidence="1">
    <location>
        <begin position="171"/>
        <end position="236"/>
    </location>
</feature>
<evidence type="ECO:0000313" key="2">
    <source>
        <dbReference type="EMBL" id="GHO91492.1"/>
    </source>
</evidence>
<evidence type="ECO:0000256" key="1">
    <source>
        <dbReference type="SAM" id="MobiDB-lite"/>
    </source>
</evidence>
<organism evidence="2 3">
    <name type="scientific">Reticulibacter mediterranei</name>
    <dbReference type="NCBI Taxonomy" id="2778369"/>
    <lineage>
        <taxon>Bacteria</taxon>
        <taxon>Bacillati</taxon>
        <taxon>Chloroflexota</taxon>
        <taxon>Ktedonobacteria</taxon>
        <taxon>Ktedonobacterales</taxon>
        <taxon>Reticulibacteraceae</taxon>
        <taxon>Reticulibacter</taxon>
    </lineage>
</organism>
<feature type="compositionally biased region" description="Pro residues" evidence="1">
    <location>
        <begin position="266"/>
        <end position="282"/>
    </location>
</feature>
<dbReference type="EMBL" id="BNJK01000001">
    <property type="protein sequence ID" value="GHO91492.1"/>
    <property type="molecule type" value="Genomic_DNA"/>
</dbReference>
<reference evidence="2" key="1">
    <citation type="submission" date="2020-10" db="EMBL/GenBank/DDBJ databases">
        <title>Taxonomic study of unclassified bacteria belonging to the class Ktedonobacteria.</title>
        <authorList>
            <person name="Yabe S."/>
            <person name="Wang C.M."/>
            <person name="Zheng Y."/>
            <person name="Sakai Y."/>
            <person name="Cavaletti L."/>
            <person name="Monciardini P."/>
            <person name="Donadio S."/>
        </authorList>
    </citation>
    <scope>NUCLEOTIDE SEQUENCE</scope>
    <source>
        <strain evidence="2">ID150040</strain>
    </source>
</reference>
<gene>
    <name evidence="2" type="ORF">KSF_015400</name>
</gene>
<feature type="compositionally biased region" description="Polar residues" evidence="1">
    <location>
        <begin position="193"/>
        <end position="203"/>
    </location>
</feature>
<evidence type="ECO:0000313" key="3">
    <source>
        <dbReference type="Proteomes" id="UP000597444"/>
    </source>
</evidence>
<comment type="caution">
    <text evidence="2">The sequence shown here is derived from an EMBL/GenBank/DDBJ whole genome shotgun (WGS) entry which is preliminary data.</text>
</comment>
<name>A0A8J3MZ40_9CHLR</name>
<protein>
    <submittedName>
        <fullName evidence="2">Uncharacterized protein</fullName>
    </submittedName>
</protein>
<accession>A0A8J3MZ40</accession>
<dbReference type="AlphaFoldDB" id="A0A8J3MZ40"/>
<feature type="compositionally biased region" description="Basic and acidic residues" evidence="1">
    <location>
        <begin position="325"/>
        <end position="337"/>
    </location>
</feature>
<proteinExistence type="predicted"/>
<feature type="compositionally biased region" description="Low complexity" evidence="1">
    <location>
        <begin position="204"/>
        <end position="218"/>
    </location>
</feature>
<dbReference type="Proteomes" id="UP000597444">
    <property type="component" value="Unassembled WGS sequence"/>
</dbReference>
<feature type="region of interest" description="Disordered" evidence="1">
    <location>
        <begin position="265"/>
        <end position="378"/>
    </location>
</feature>
<sequence length="474" mass="51101">MGIYLGQLPAAEIARFKAELAETIIANFCYPRFFDPRTQSLRMRPVDRAKRQEVWLYLSSVDFTAWSRVDLMSPDFQHQIERLFILFVQRNRSFFGQQGRKRMFDIRTLISAQAGSVAQGLRNHLSGQKQGHPPFGSPRPVISWSAALVGGRSELTWEQIAASTMMLQQQMQEIRGEARPANAANGASRRTLRPQSPTGTENEASAQPASAVPSSSQQIVRSGPLPATSPSGPLVGSRNVAASVPPASLPAASASSSVLLRTSGPLVPPASAPTSPVPPTPPARKSEPLAAPPAPLTPTPATRKSEPLVAQAASTLDLQTTSELPRAKSAVEAEKTRTQPPPASTAPAVQQPTAPQPAQARTMPSPAPAPSVASGQRDGSIMSVGEDDLAIFEQMRHQLVVWLRVEAITAGLEIAGQSPSQLLELLRQHGRLDETRLQVVSTLLNLSNQVIKTGLVSLIDYKQALMFHLMHTRR</sequence>
<feature type="compositionally biased region" description="Low complexity" evidence="1">
    <location>
        <begin position="345"/>
        <end position="374"/>
    </location>
</feature>
<keyword evidence="3" id="KW-1185">Reference proteome</keyword>
<dbReference type="RefSeq" id="WP_220202387.1">
    <property type="nucleotide sequence ID" value="NZ_BNJK01000001.1"/>
</dbReference>
<feature type="compositionally biased region" description="Polar residues" evidence="1">
    <location>
        <begin position="312"/>
        <end position="323"/>
    </location>
</feature>